<name>A0AAE1I1D6_9NEOP</name>
<comment type="caution">
    <text evidence="1">The sequence shown here is derived from an EMBL/GenBank/DDBJ whole genome shotgun (WGS) entry which is preliminary data.</text>
</comment>
<dbReference type="InterPro" id="IPR012337">
    <property type="entry name" value="RNaseH-like_sf"/>
</dbReference>
<organism evidence="1 2">
    <name type="scientific">Frankliniella fusca</name>
    <dbReference type="NCBI Taxonomy" id="407009"/>
    <lineage>
        <taxon>Eukaryota</taxon>
        <taxon>Metazoa</taxon>
        <taxon>Ecdysozoa</taxon>
        <taxon>Arthropoda</taxon>
        <taxon>Hexapoda</taxon>
        <taxon>Insecta</taxon>
        <taxon>Pterygota</taxon>
        <taxon>Neoptera</taxon>
        <taxon>Paraneoptera</taxon>
        <taxon>Thysanoptera</taxon>
        <taxon>Terebrantia</taxon>
        <taxon>Thripoidea</taxon>
        <taxon>Thripidae</taxon>
        <taxon>Frankliniella</taxon>
    </lineage>
</organism>
<dbReference type="Proteomes" id="UP001219518">
    <property type="component" value="Unassembled WGS sequence"/>
</dbReference>
<sequence length="459" mass="52944">MTENSREFWNYTANSPNCAKAVRDTLQQYEKTLDEVTAFNADSARYMTKCFETLQGLHEELLHVQCWPHKLHHVGNTFQETLPELNATVKHVKKVFLNTGKRKNNYLLFLQEKYPEEKKKWEGFPSPVITRWNSWKKSVNYISEYFDDILEFLQTLTRTDSDDHNFGEEDVTDAGQTSGSIKWLLNLILKEREQIKVFAEFVAVKGEGVEIVIKQLQSKKVPTGHVVYQKLDIIERKFALIISETSGWLKDLPYLSYFPSSKRKEYIVVLQNAAKVCRAALVKFCNTDPAKELFLGLEALLSPKSLGRSQLPPNLVKEQMKKLPFIKKLSCEVFMTGQTALMRMVREEMAKPDFKSLNLVSLLCALKAEHLQFSNACLKALWILPANANSERSISSYNIVVSDKRRKLKPENAEMLTIVYFNPSEYNYNEKGSPLIDKDEDDIEMLHLSRQMSHCYTAV</sequence>
<proteinExistence type="predicted"/>
<evidence type="ECO:0000313" key="1">
    <source>
        <dbReference type="EMBL" id="KAK3931228.1"/>
    </source>
</evidence>
<reference evidence="1" key="1">
    <citation type="submission" date="2021-07" db="EMBL/GenBank/DDBJ databases">
        <authorList>
            <person name="Catto M.A."/>
            <person name="Jacobson A."/>
            <person name="Kennedy G."/>
            <person name="Labadie P."/>
            <person name="Hunt B.G."/>
            <person name="Srinivasan R."/>
        </authorList>
    </citation>
    <scope>NUCLEOTIDE SEQUENCE</scope>
    <source>
        <strain evidence="1">PL_HMW_Pooled</strain>
        <tissue evidence="1">Head</tissue>
    </source>
</reference>
<dbReference type="EMBL" id="JAHWGI010001420">
    <property type="protein sequence ID" value="KAK3931228.1"/>
    <property type="molecule type" value="Genomic_DNA"/>
</dbReference>
<reference evidence="1" key="2">
    <citation type="journal article" date="2023" name="BMC Genomics">
        <title>Pest status, molecular evolution, and epigenetic factors derived from the genome assembly of Frankliniella fusca, a thysanopteran phytovirus vector.</title>
        <authorList>
            <person name="Catto M.A."/>
            <person name="Labadie P.E."/>
            <person name="Jacobson A.L."/>
            <person name="Kennedy G.G."/>
            <person name="Srinivasan R."/>
            <person name="Hunt B.G."/>
        </authorList>
    </citation>
    <scope>NUCLEOTIDE SEQUENCE</scope>
    <source>
        <strain evidence="1">PL_HMW_Pooled</strain>
    </source>
</reference>
<dbReference type="AlphaFoldDB" id="A0AAE1I1D6"/>
<dbReference type="SUPFAM" id="SSF53098">
    <property type="entry name" value="Ribonuclease H-like"/>
    <property type="match status" value="1"/>
</dbReference>
<accession>A0AAE1I1D6</accession>
<protein>
    <submittedName>
        <fullName evidence="1">Glutamate synthase [NADPH] small chain</fullName>
    </submittedName>
</protein>
<gene>
    <name evidence="1" type="ORF">KUF71_025372</name>
</gene>
<evidence type="ECO:0000313" key="2">
    <source>
        <dbReference type="Proteomes" id="UP001219518"/>
    </source>
</evidence>
<keyword evidence="2" id="KW-1185">Reference proteome</keyword>